<organism evidence="1 2">
    <name type="scientific">Neolewinella antarctica</name>
    <dbReference type="NCBI Taxonomy" id="442734"/>
    <lineage>
        <taxon>Bacteria</taxon>
        <taxon>Pseudomonadati</taxon>
        <taxon>Bacteroidota</taxon>
        <taxon>Saprospiria</taxon>
        <taxon>Saprospirales</taxon>
        <taxon>Lewinellaceae</taxon>
        <taxon>Neolewinella</taxon>
    </lineage>
</organism>
<proteinExistence type="predicted"/>
<dbReference type="RefSeq" id="WP_168035481.1">
    <property type="nucleotide sequence ID" value="NZ_JAATJH010000001.1"/>
</dbReference>
<name>A0ABX0X6P6_9BACT</name>
<comment type="caution">
    <text evidence="1">The sequence shown here is derived from an EMBL/GenBank/DDBJ whole genome shotgun (WGS) entry which is preliminary data.</text>
</comment>
<reference evidence="1 2" key="1">
    <citation type="submission" date="2020-03" db="EMBL/GenBank/DDBJ databases">
        <title>Genomic Encyclopedia of Type Strains, Phase IV (KMG-IV): sequencing the most valuable type-strain genomes for metagenomic binning, comparative biology and taxonomic classification.</title>
        <authorList>
            <person name="Goeker M."/>
        </authorList>
    </citation>
    <scope>NUCLEOTIDE SEQUENCE [LARGE SCALE GENOMIC DNA]</scope>
    <source>
        <strain evidence="1 2">DSM 105096</strain>
    </source>
</reference>
<evidence type="ECO:0000313" key="1">
    <source>
        <dbReference type="EMBL" id="NJC24664.1"/>
    </source>
</evidence>
<protein>
    <submittedName>
        <fullName evidence="1">Uncharacterized protein</fullName>
    </submittedName>
</protein>
<dbReference type="EMBL" id="JAATJH010000001">
    <property type="protein sequence ID" value="NJC24664.1"/>
    <property type="molecule type" value="Genomic_DNA"/>
</dbReference>
<keyword evidence="2" id="KW-1185">Reference proteome</keyword>
<evidence type="ECO:0000313" key="2">
    <source>
        <dbReference type="Proteomes" id="UP000770785"/>
    </source>
</evidence>
<gene>
    <name evidence="1" type="ORF">GGR27_000145</name>
</gene>
<sequence>MTIDPQQTRPAAEDYAALRAAAYAAVEELGHEGWTDYNAHDPGITILEALAYSLAETGYRAGFDVADLLTAPDGKLRSDQGFYPARQILTAAPLTDADFRRLLIDAGGIRNAWLSVGTPDCSPPLYPACEAGEMDFAPRWRTDIAGKPDKDPAVRVGGIHDVLIQLAPDIQHGNLNSDVMATTVQYAMDGQHFPLELELWFPRWRAASPRLYRRIVAAVQSTGFEQQLAMTLRVTRDSAETIDDQSLQRNIRGVFFLDYELRLSIGNPAAEVTVRLANVALRVRAHSRVQRGLLTVAGVIQSVNDSDLLARYFARLYARRLSFDRVRDLVRTNRKVGEDFCRITHVHPLPIGVCAELHLDGTTDLELALAAFYRVIERFLNPAVPFRTLDELVGMGLPTEDIFTGPALDHGFILEEDLTAAALPTRVAISDLIGLVMDVPGVRTVEGLRFTTYDREGKPQCTGKEWAFHVPAGHYPELYLDGSAISVYRDGLPLQPRRAELRMLLNQLRNDDVAAMPDPKALDYPVPRGRYVGDAAYLPIQRTLPEVYGLGITGLPAGADAERRAQGKQLAGYLHPLENIAAATAKRVGDFADLFSTDATLDPGWTDPALTDPREGVPLLLVHEANLFGPNYTQDVAQQLLREGGDAAALRGSVLDHLLARYGEEIQNYVALVHDVDTREGHGVERLNANKAGLLKGIVASSARRGTRDGLSRRLDDLLFTEGDGPIIIEHVRLRPKFPGDAVMEVCLSNDCDHRGRDDAYSFRLTYLFNGEASLYNEDMELRRYANRLIRRQTPVHLLPKICWSSAEVVEKVTKAYEEWNSLDEPFDWADRNAELRAMTARKLALPGTEAALLLGYFGNLFRQIVVDLAEAEGEPTLLEPAIVESLFTSLREDLVRIRTGDADLAHWRWVDVLLRGWLTEALVHYQEFLPVTLALNRLLAAIAKANSVYPVATLHDCDDGDDGNPVRLGATSLGNFNP</sequence>
<dbReference type="Proteomes" id="UP000770785">
    <property type="component" value="Unassembled WGS sequence"/>
</dbReference>
<accession>A0ABX0X6P6</accession>